<feature type="domain" description="G-protein coupled receptors family 2 profile 2" evidence="15">
    <location>
        <begin position="204"/>
        <end position="461"/>
    </location>
</feature>
<evidence type="ECO:0000256" key="11">
    <source>
        <dbReference type="ARBA" id="ARBA00023224"/>
    </source>
</evidence>
<feature type="domain" description="GAIN-B" evidence="14">
    <location>
        <begin position="43"/>
        <end position="198"/>
    </location>
</feature>
<feature type="region of interest" description="Disordered" evidence="12">
    <location>
        <begin position="492"/>
        <end position="524"/>
    </location>
</feature>
<keyword evidence="5 13" id="KW-1133">Transmembrane helix</keyword>
<evidence type="ECO:0000256" key="8">
    <source>
        <dbReference type="ARBA" id="ARBA00023157"/>
    </source>
</evidence>
<accession>A0A6J0V1C6</accession>
<dbReference type="RefSeq" id="XP_020665958.2">
    <property type="nucleotide sequence ID" value="XM_020810299.2"/>
</dbReference>
<keyword evidence="10" id="KW-0325">Glycoprotein</keyword>
<dbReference type="PROSITE" id="PS50221">
    <property type="entry name" value="GAIN_B"/>
    <property type="match status" value="1"/>
</dbReference>
<dbReference type="PANTHER" id="PTHR12011:SF277">
    <property type="entry name" value="ADHESION G-PROTEIN COUPLED RECEPTOR G4"/>
    <property type="match status" value="1"/>
</dbReference>
<dbReference type="Gene3D" id="1.20.1070.10">
    <property type="entry name" value="Rhodopsin 7-helix transmembrane proteins"/>
    <property type="match status" value="1"/>
</dbReference>
<dbReference type="GeneID" id="110088164"/>
<dbReference type="PRINTS" id="PR00249">
    <property type="entry name" value="GPCRSECRETIN"/>
</dbReference>
<dbReference type="PANTHER" id="PTHR12011">
    <property type="entry name" value="ADHESION G-PROTEIN COUPLED RECEPTOR"/>
    <property type="match status" value="1"/>
</dbReference>
<dbReference type="PROSITE" id="PS00650">
    <property type="entry name" value="G_PROTEIN_RECEP_F2_2"/>
    <property type="match status" value="1"/>
</dbReference>
<evidence type="ECO:0000256" key="12">
    <source>
        <dbReference type="SAM" id="MobiDB-lite"/>
    </source>
</evidence>
<dbReference type="GO" id="GO:0005886">
    <property type="term" value="C:plasma membrane"/>
    <property type="evidence" value="ECO:0007669"/>
    <property type="project" value="UniProtKB-SubCell"/>
</dbReference>
<dbReference type="Pfam" id="PF01825">
    <property type="entry name" value="GPS"/>
    <property type="match status" value="1"/>
</dbReference>
<comment type="subcellular location">
    <subcellularLocation>
        <location evidence="1">Cell membrane</location>
        <topology evidence="1">Multi-pass membrane protein</topology>
    </subcellularLocation>
</comment>
<evidence type="ECO:0000256" key="5">
    <source>
        <dbReference type="ARBA" id="ARBA00022989"/>
    </source>
</evidence>
<dbReference type="KEGG" id="pvt:110088164"/>
<feature type="transmembrane region" description="Helical" evidence="13">
    <location>
        <begin position="241"/>
        <end position="260"/>
    </location>
</feature>
<evidence type="ECO:0000256" key="1">
    <source>
        <dbReference type="ARBA" id="ARBA00004651"/>
    </source>
</evidence>
<evidence type="ECO:0000256" key="4">
    <source>
        <dbReference type="ARBA" id="ARBA00022729"/>
    </source>
</evidence>
<keyword evidence="9 17" id="KW-0675">Receptor</keyword>
<proteinExistence type="predicted"/>
<evidence type="ECO:0000256" key="10">
    <source>
        <dbReference type="ARBA" id="ARBA00023180"/>
    </source>
</evidence>
<dbReference type="SMART" id="SM00303">
    <property type="entry name" value="GPS"/>
    <property type="match status" value="1"/>
</dbReference>
<dbReference type="PRINTS" id="PR01422">
    <property type="entry name" value="GPR56ORPHANR"/>
</dbReference>
<evidence type="ECO:0000259" key="15">
    <source>
        <dbReference type="PROSITE" id="PS50261"/>
    </source>
</evidence>
<dbReference type="GO" id="GO:0007189">
    <property type="term" value="P:adenylate cyclase-activating G protein-coupled receptor signaling pathway"/>
    <property type="evidence" value="ECO:0007669"/>
    <property type="project" value="TreeGrafter"/>
</dbReference>
<dbReference type="InterPro" id="IPR000832">
    <property type="entry name" value="GPCR_2_secretin-like"/>
</dbReference>
<keyword evidence="6" id="KW-0297">G-protein coupled receptor</keyword>
<dbReference type="PROSITE" id="PS50261">
    <property type="entry name" value="G_PROTEIN_RECEP_F2_4"/>
    <property type="match status" value="1"/>
</dbReference>
<feature type="transmembrane region" description="Helical" evidence="13">
    <location>
        <begin position="266"/>
        <end position="290"/>
    </location>
</feature>
<feature type="transmembrane region" description="Helical" evidence="13">
    <location>
        <begin position="437"/>
        <end position="459"/>
    </location>
</feature>
<keyword evidence="11" id="KW-0807">Transducer</keyword>
<feature type="compositionally biased region" description="Low complexity" evidence="12">
    <location>
        <begin position="502"/>
        <end position="514"/>
    </location>
</feature>
<gene>
    <name evidence="17" type="primary">LOC110088164</name>
</gene>
<dbReference type="Pfam" id="PF00002">
    <property type="entry name" value="7tm_2"/>
    <property type="match status" value="1"/>
</dbReference>
<keyword evidence="3 13" id="KW-0812">Transmembrane</keyword>
<dbReference type="InParanoid" id="A0A6J0V1C6"/>
<sequence>MEKISFKLDFDGRNESIVLPRLAMALVCPDPVDFQGLAFGVTSYSSNRYPELNIRQAPFTTAVASIFLPQLLKDYLEVQSYDPEDHTEIQFSFFGETSLFQDSSCEDQFLNSYVVGASLKNVSVQNLTVPVNIVLQHTTQNKENAQVYCVFWDFKKNSGSGGWNRSGCQTKSSGVNYTVCNCHHLTHFGVLLDVYREPVDNPVLTLITYTGCGISCIFLGLALIVYLSIDKLRGDYPSRILVNLCFALLMLNLTFLVDSWLASFNNYGLCISVAVFLHYFLLAAFTWMGLEAIHMYYALIKVFNTYIPRYILKFSIAGWGIPALMVAIVLAISPDFYGTRSVSSSASPETLFCWIKNDVVFYISTLAYFCLVFLINVGMFITVLLQIHTMNKTNPMQERGHWGHSFLRNWKRVVSLTFLLGLTWGFAFFASRPVRIFFLYLFAVCNTLQGFFIFLFYCLMKENVRKQCRIHFCCGKFRLDYSQWSSSATALGYPSHPREQSSRSLKSYTTSSTSNGSRSLPGSIPDIGVQTDQIWCNTDCASMTYLKPELPCGGRRLTTGAELHGAHKAKISHAGQVSVQ</sequence>
<keyword evidence="7 13" id="KW-0472">Membrane</keyword>
<dbReference type="GO" id="GO:0004930">
    <property type="term" value="F:G protein-coupled receptor activity"/>
    <property type="evidence" value="ECO:0007669"/>
    <property type="project" value="UniProtKB-KW"/>
</dbReference>
<feature type="transmembrane region" description="Helical" evidence="13">
    <location>
        <begin position="206"/>
        <end position="229"/>
    </location>
</feature>
<evidence type="ECO:0000256" key="6">
    <source>
        <dbReference type="ARBA" id="ARBA00023040"/>
    </source>
</evidence>
<dbReference type="CDD" id="cd15997">
    <property type="entry name" value="7tmB2_GPR112"/>
    <property type="match status" value="1"/>
</dbReference>
<evidence type="ECO:0000256" key="3">
    <source>
        <dbReference type="ARBA" id="ARBA00022692"/>
    </source>
</evidence>
<dbReference type="AlphaFoldDB" id="A0A6J0V1C6"/>
<dbReference type="InterPro" id="IPR046338">
    <property type="entry name" value="GAIN_dom_sf"/>
</dbReference>
<dbReference type="InterPro" id="IPR000203">
    <property type="entry name" value="GPS"/>
</dbReference>
<reference evidence="17" key="1">
    <citation type="submission" date="2025-08" db="UniProtKB">
        <authorList>
            <consortium name="RefSeq"/>
        </authorList>
    </citation>
    <scope>IDENTIFICATION</scope>
</reference>
<dbReference type="Gene3D" id="2.60.220.50">
    <property type="match status" value="1"/>
</dbReference>
<feature type="transmembrane region" description="Helical" evidence="13">
    <location>
        <begin position="413"/>
        <end position="431"/>
    </location>
</feature>
<dbReference type="InterPro" id="IPR003910">
    <property type="entry name" value="GPR1/GPR3/GPR5"/>
</dbReference>
<evidence type="ECO:0000256" key="13">
    <source>
        <dbReference type="SAM" id="Phobius"/>
    </source>
</evidence>
<dbReference type="GO" id="GO:0007166">
    <property type="term" value="P:cell surface receptor signaling pathway"/>
    <property type="evidence" value="ECO:0007669"/>
    <property type="project" value="InterPro"/>
</dbReference>
<evidence type="ECO:0000313" key="17">
    <source>
        <dbReference type="RefSeq" id="XP_020665958.2"/>
    </source>
</evidence>
<dbReference type="SUPFAM" id="SSF81321">
    <property type="entry name" value="Family A G protein-coupled receptor-like"/>
    <property type="match status" value="1"/>
</dbReference>
<dbReference type="Proteomes" id="UP001652642">
    <property type="component" value="Chromosome 11"/>
</dbReference>
<name>A0A6J0V1C6_9SAUR</name>
<dbReference type="InterPro" id="IPR017981">
    <property type="entry name" value="GPCR_2-like_7TM"/>
</dbReference>
<evidence type="ECO:0000256" key="7">
    <source>
        <dbReference type="ARBA" id="ARBA00023136"/>
    </source>
</evidence>
<dbReference type="InterPro" id="IPR057244">
    <property type="entry name" value="GAIN_B"/>
</dbReference>
<feature type="transmembrane region" description="Helical" evidence="13">
    <location>
        <begin position="359"/>
        <end position="385"/>
    </location>
</feature>
<evidence type="ECO:0000256" key="9">
    <source>
        <dbReference type="ARBA" id="ARBA00023170"/>
    </source>
</evidence>
<evidence type="ECO:0000313" key="16">
    <source>
        <dbReference type="Proteomes" id="UP001652642"/>
    </source>
</evidence>
<protein>
    <submittedName>
        <fullName evidence="17">Adhesion G-protein coupled receptor G2</fullName>
    </submittedName>
</protein>
<dbReference type="InterPro" id="IPR017983">
    <property type="entry name" value="GPCR_2_secretin-like_CS"/>
</dbReference>
<feature type="transmembrane region" description="Helical" evidence="13">
    <location>
        <begin position="310"/>
        <end position="332"/>
    </location>
</feature>
<keyword evidence="2" id="KW-1003">Cell membrane</keyword>
<evidence type="ECO:0000256" key="2">
    <source>
        <dbReference type="ARBA" id="ARBA00022475"/>
    </source>
</evidence>
<organism evidence="16 17">
    <name type="scientific">Pogona vitticeps</name>
    <name type="common">central bearded dragon</name>
    <dbReference type="NCBI Taxonomy" id="103695"/>
    <lineage>
        <taxon>Eukaryota</taxon>
        <taxon>Metazoa</taxon>
        <taxon>Chordata</taxon>
        <taxon>Craniata</taxon>
        <taxon>Vertebrata</taxon>
        <taxon>Euteleostomi</taxon>
        <taxon>Lepidosauria</taxon>
        <taxon>Squamata</taxon>
        <taxon>Bifurcata</taxon>
        <taxon>Unidentata</taxon>
        <taxon>Episquamata</taxon>
        <taxon>Toxicofera</taxon>
        <taxon>Iguania</taxon>
        <taxon>Acrodonta</taxon>
        <taxon>Agamidae</taxon>
        <taxon>Amphibolurinae</taxon>
        <taxon>Pogona</taxon>
    </lineage>
</organism>
<keyword evidence="4" id="KW-0732">Signal</keyword>
<keyword evidence="16" id="KW-1185">Reference proteome</keyword>
<evidence type="ECO:0000259" key="14">
    <source>
        <dbReference type="PROSITE" id="PS50221"/>
    </source>
</evidence>
<keyword evidence="8" id="KW-1015">Disulfide bond</keyword>
<dbReference type="OrthoDB" id="10037534at2759"/>